<feature type="transmembrane region" description="Helical" evidence="1">
    <location>
        <begin position="12"/>
        <end position="34"/>
    </location>
</feature>
<proteinExistence type="predicted"/>
<dbReference type="Proteomes" id="UP000324222">
    <property type="component" value="Unassembled WGS sequence"/>
</dbReference>
<keyword evidence="1" id="KW-1133">Transmembrane helix</keyword>
<keyword evidence="1" id="KW-0812">Transmembrane</keyword>
<sequence length="77" mass="8480">MIGRINTLAPIVTMPFLATYATIDYAYFALAMTADMQRKREARFRCVYGAKRCVCVCVCGGRNVCVCGEVVGVQMMA</sequence>
<dbReference type="AlphaFoldDB" id="A0A5B7JZM7"/>
<evidence type="ECO:0000256" key="1">
    <source>
        <dbReference type="SAM" id="Phobius"/>
    </source>
</evidence>
<dbReference type="EMBL" id="VSRR010121295">
    <property type="protein sequence ID" value="MPD00086.1"/>
    <property type="molecule type" value="Genomic_DNA"/>
</dbReference>
<evidence type="ECO:0000313" key="3">
    <source>
        <dbReference type="Proteomes" id="UP000324222"/>
    </source>
</evidence>
<protein>
    <submittedName>
        <fullName evidence="2">Solute carrier family 12 member 8</fullName>
    </submittedName>
</protein>
<accession>A0A5B7JZM7</accession>
<comment type="caution">
    <text evidence="2">The sequence shown here is derived from an EMBL/GenBank/DDBJ whole genome shotgun (WGS) entry which is preliminary data.</text>
</comment>
<keyword evidence="3" id="KW-1185">Reference proteome</keyword>
<name>A0A5B7JZM7_PORTR</name>
<evidence type="ECO:0000313" key="2">
    <source>
        <dbReference type="EMBL" id="MPD00086.1"/>
    </source>
</evidence>
<dbReference type="OrthoDB" id="2020542at2759"/>
<organism evidence="2 3">
    <name type="scientific">Portunus trituberculatus</name>
    <name type="common">Swimming crab</name>
    <name type="synonym">Neptunus trituberculatus</name>
    <dbReference type="NCBI Taxonomy" id="210409"/>
    <lineage>
        <taxon>Eukaryota</taxon>
        <taxon>Metazoa</taxon>
        <taxon>Ecdysozoa</taxon>
        <taxon>Arthropoda</taxon>
        <taxon>Crustacea</taxon>
        <taxon>Multicrustacea</taxon>
        <taxon>Malacostraca</taxon>
        <taxon>Eumalacostraca</taxon>
        <taxon>Eucarida</taxon>
        <taxon>Decapoda</taxon>
        <taxon>Pleocyemata</taxon>
        <taxon>Brachyura</taxon>
        <taxon>Eubrachyura</taxon>
        <taxon>Portunoidea</taxon>
        <taxon>Portunidae</taxon>
        <taxon>Portuninae</taxon>
        <taxon>Portunus</taxon>
    </lineage>
</organism>
<keyword evidence="1" id="KW-0472">Membrane</keyword>
<gene>
    <name evidence="2" type="primary">slc12a8_1</name>
    <name evidence="2" type="ORF">E2C01_095536</name>
</gene>
<reference evidence="2 3" key="1">
    <citation type="submission" date="2019-05" db="EMBL/GenBank/DDBJ databases">
        <title>Another draft genome of Portunus trituberculatus and its Hox gene families provides insights of decapod evolution.</title>
        <authorList>
            <person name="Jeong J.-H."/>
            <person name="Song I."/>
            <person name="Kim S."/>
            <person name="Choi T."/>
            <person name="Kim D."/>
            <person name="Ryu S."/>
            <person name="Kim W."/>
        </authorList>
    </citation>
    <scope>NUCLEOTIDE SEQUENCE [LARGE SCALE GENOMIC DNA]</scope>
    <source>
        <tissue evidence="2">Muscle</tissue>
    </source>
</reference>